<dbReference type="Pfam" id="PF09580">
    <property type="entry name" value="Spore_YhcN_YlaJ"/>
    <property type="match status" value="1"/>
</dbReference>
<dbReference type="PROSITE" id="PS51257">
    <property type="entry name" value="PROKAR_LIPOPROTEIN"/>
    <property type="match status" value="1"/>
</dbReference>
<organism evidence="1 2">
    <name type="scientific">Anoxybacteroides tepidamans</name>
    <dbReference type="NCBI Taxonomy" id="265948"/>
    <lineage>
        <taxon>Bacteria</taxon>
        <taxon>Bacillati</taxon>
        <taxon>Bacillota</taxon>
        <taxon>Bacilli</taxon>
        <taxon>Bacillales</taxon>
        <taxon>Anoxybacillaceae</taxon>
        <taxon>Anoxybacteroides</taxon>
    </lineage>
</organism>
<dbReference type="InterPro" id="IPR019076">
    <property type="entry name" value="Spore_lipoprot_YhcN/YlaJ-like"/>
</dbReference>
<dbReference type="EMBL" id="JACHEP010000017">
    <property type="protein sequence ID" value="MBB5325519.1"/>
    <property type="molecule type" value="Genomic_DNA"/>
</dbReference>
<dbReference type="Proteomes" id="UP000520011">
    <property type="component" value="Unassembled WGS sequence"/>
</dbReference>
<gene>
    <name evidence="1" type="ORF">HNQ34_002620</name>
</gene>
<sequence length="156" mass="18017">MIKQLIGMMIIGLLLLGCAREPEVKKQSIQGKNMIQLSTDGTAHSNAVSQSVAQQAVEQVKARKEIRDAVAVNTKNKLLLAYQVKQMDRFRMRQIEKDVKQQLELLFPDHDIIVSSDLKLFWKTDELRGKIQKDDMNERKLDKQIEKLKKLSEERT</sequence>
<accession>A0A7W8IRW7</accession>
<evidence type="ECO:0000313" key="2">
    <source>
        <dbReference type="Proteomes" id="UP000520011"/>
    </source>
</evidence>
<protein>
    <recommendedName>
        <fullName evidence="3">Sporulation protein</fullName>
    </recommendedName>
</protein>
<evidence type="ECO:0008006" key="3">
    <source>
        <dbReference type="Google" id="ProtNLM"/>
    </source>
</evidence>
<dbReference type="RefSeq" id="WP_183255140.1">
    <property type="nucleotide sequence ID" value="NZ_JACHEP010000017.1"/>
</dbReference>
<evidence type="ECO:0000313" key="1">
    <source>
        <dbReference type="EMBL" id="MBB5325519.1"/>
    </source>
</evidence>
<dbReference type="AlphaFoldDB" id="A0A7W8IRW7"/>
<keyword evidence="2" id="KW-1185">Reference proteome</keyword>
<name>A0A7W8IRW7_9BACL</name>
<comment type="caution">
    <text evidence="1">The sequence shown here is derived from an EMBL/GenBank/DDBJ whole genome shotgun (WGS) entry which is preliminary data.</text>
</comment>
<reference evidence="1 2" key="1">
    <citation type="submission" date="2020-08" db="EMBL/GenBank/DDBJ databases">
        <title>Genomic Encyclopedia of Type Strains, Phase IV (KMG-IV): sequencing the most valuable type-strain genomes for metagenomic binning, comparative biology and taxonomic classification.</title>
        <authorList>
            <person name="Goeker M."/>
        </authorList>
    </citation>
    <scope>NUCLEOTIDE SEQUENCE [LARGE SCALE GENOMIC DNA]</scope>
    <source>
        <strain evidence="1 2">DSM 16325</strain>
    </source>
</reference>
<proteinExistence type="predicted"/>